<name>A0ABT1CW41_9HYPH</name>
<dbReference type="Pfam" id="PF13400">
    <property type="entry name" value="Tad"/>
    <property type="match status" value="1"/>
</dbReference>
<proteinExistence type="predicted"/>
<organism evidence="2 3">
    <name type="scientific">Hoeflea alexandrii</name>
    <dbReference type="NCBI Taxonomy" id="288436"/>
    <lineage>
        <taxon>Bacteria</taxon>
        <taxon>Pseudomonadati</taxon>
        <taxon>Pseudomonadota</taxon>
        <taxon>Alphaproteobacteria</taxon>
        <taxon>Hyphomicrobiales</taxon>
        <taxon>Rhizobiaceae</taxon>
        <taxon>Hoeflea</taxon>
    </lineage>
</organism>
<dbReference type="Pfam" id="PF00092">
    <property type="entry name" value="VWA"/>
    <property type="match status" value="1"/>
</dbReference>
<dbReference type="SUPFAM" id="SSF53300">
    <property type="entry name" value="vWA-like"/>
    <property type="match status" value="1"/>
</dbReference>
<evidence type="ECO:0000313" key="3">
    <source>
        <dbReference type="Proteomes" id="UP001320715"/>
    </source>
</evidence>
<feature type="domain" description="VWFA" evidence="1">
    <location>
        <begin position="160"/>
        <end position="384"/>
    </location>
</feature>
<sequence length="397" mass="42667">MTNCAIMKISKLLSNDDGNFTMMAALMLPILFAAGTLAVDATNAFSMKTRLQNAADSAALATTSQLAQEKITESQAVAYAENFFNGQVADDANAFTAFSATPTVTLSKTGTGKKTVFTVKVAATGTQELTGFARFVGKETLDVTVNGTSESARDGSNPLSMMLVLDRSGSMDWASGRTTTQTVPRYCGWGWYRYRCGTTTQEVDVPKIEVLKEAVANLADHIAESDPTNEYARMGAVAYNSSTGNSDKQSISWDKSDVTDFANGLNATGGTNSEYAMKWGYEQVTGSGEINAHVSKNGSSKPSKFIVFMTDGENNVGSSSQDDYADKQTLRYCDKAKEDGTIIFSVAFQAPTRGKELLSSCASGENYYYDAESADELTKAFKDIGEEAVKLVTRLTR</sequence>
<accession>A0ABT1CW41</accession>
<evidence type="ECO:0000313" key="2">
    <source>
        <dbReference type="EMBL" id="MCO6409760.1"/>
    </source>
</evidence>
<dbReference type="PROSITE" id="PS50234">
    <property type="entry name" value="VWFA"/>
    <property type="match status" value="1"/>
</dbReference>
<dbReference type="InterPro" id="IPR036465">
    <property type="entry name" value="vWFA_dom_sf"/>
</dbReference>
<dbReference type="InterPro" id="IPR028087">
    <property type="entry name" value="Tad_N"/>
</dbReference>
<dbReference type="Proteomes" id="UP001320715">
    <property type="component" value="Unassembled WGS sequence"/>
</dbReference>
<keyword evidence="3" id="KW-1185">Reference proteome</keyword>
<dbReference type="InterPro" id="IPR002035">
    <property type="entry name" value="VWF_A"/>
</dbReference>
<dbReference type="Gene3D" id="3.40.50.410">
    <property type="entry name" value="von Willebrand factor, type A domain"/>
    <property type="match status" value="1"/>
</dbReference>
<gene>
    <name evidence="2" type="ORF">GTW23_16375</name>
</gene>
<protein>
    <submittedName>
        <fullName evidence="2">VWA domain-containing protein</fullName>
    </submittedName>
</protein>
<dbReference type="EMBL" id="JAAAML010000003">
    <property type="protein sequence ID" value="MCO6409760.1"/>
    <property type="molecule type" value="Genomic_DNA"/>
</dbReference>
<reference evidence="2 3" key="1">
    <citation type="submission" date="2020-01" db="EMBL/GenBank/DDBJ databases">
        <title>Genomes of bacteria type strains.</title>
        <authorList>
            <person name="Chen J."/>
            <person name="Zhu S."/>
            <person name="Yang J."/>
        </authorList>
    </citation>
    <scope>NUCLEOTIDE SEQUENCE [LARGE SCALE GENOMIC DNA]</scope>
    <source>
        <strain evidence="2 3">DSM 16655</strain>
    </source>
</reference>
<dbReference type="SMART" id="SM00327">
    <property type="entry name" value="VWA"/>
    <property type="match status" value="1"/>
</dbReference>
<dbReference type="CDD" id="cd00198">
    <property type="entry name" value="vWFA"/>
    <property type="match status" value="1"/>
</dbReference>
<evidence type="ECO:0000259" key="1">
    <source>
        <dbReference type="PROSITE" id="PS50234"/>
    </source>
</evidence>
<dbReference type="RefSeq" id="WP_252916559.1">
    <property type="nucleotide sequence ID" value="NZ_JAAAML010000003.1"/>
</dbReference>
<comment type="caution">
    <text evidence="2">The sequence shown here is derived from an EMBL/GenBank/DDBJ whole genome shotgun (WGS) entry which is preliminary data.</text>
</comment>